<dbReference type="AlphaFoldDB" id="A0A7J0GLP8"/>
<evidence type="ECO:0000256" key="1">
    <source>
        <dbReference type="ARBA" id="ARBA00005474"/>
    </source>
</evidence>
<dbReference type="EMBL" id="BJWL01000023">
    <property type="protein sequence ID" value="GFZ11746.1"/>
    <property type="molecule type" value="Genomic_DNA"/>
</dbReference>
<proteinExistence type="inferred from homology"/>
<accession>A0A7J0GLP8</accession>
<gene>
    <name evidence="3" type="ORF">Acr_23g0001310</name>
</gene>
<dbReference type="InterPro" id="IPR004883">
    <property type="entry name" value="LOB"/>
</dbReference>
<feature type="domain" description="LOB" evidence="2">
    <location>
        <begin position="11"/>
        <end position="112"/>
    </location>
</feature>
<comment type="caution">
    <text evidence="3">The sequence shown here is derived from an EMBL/GenBank/DDBJ whole genome shotgun (WGS) entry which is preliminary data.</text>
</comment>
<name>A0A7J0GLP8_9ERIC</name>
<evidence type="ECO:0000259" key="2">
    <source>
        <dbReference type="PROSITE" id="PS50891"/>
    </source>
</evidence>
<protein>
    <submittedName>
        <fullName evidence="3">LOB domain-containing protein 22</fullName>
    </submittedName>
</protein>
<dbReference type="OrthoDB" id="1893065at2759"/>
<dbReference type="PANTHER" id="PTHR31301:SF67">
    <property type="entry name" value="LOB DOMAIN-CONTAINING PROTEIN 22"/>
    <property type="match status" value="1"/>
</dbReference>
<keyword evidence="4" id="KW-1185">Reference proteome</keyword>
<evidence type="ECO:0000313" key="4">
    <source>
        <dbReference type="Proteomes" id="UP000585474"/>
    </source>
</evidence>
<comment type="similarity">
    <text evidence="1">Belongs to the LOB domain-containing protein family.</text>
</comment>
<dbReference type="PROSITE" id="PS50891">
    <property type="entry name" value="LOB"/>
    <property type="match status" value="1"/>
</dbReference>
<dbReference type="PANTHER" id="PTHR31301">
    <property type="entry name" value="LOB DOMAIN-CONTAINING PROTEIN 4-RELATED"/>
    <property type="match status" value="1"/>
</dbReference>
<reference evidence="3 4" key="1">
    <citation type="submission" date="2019-07" db="EMBL/GenBank/DDBJ databases">
        <title>De Novo Assembly of kiwifruit Actinidia rufa.</title>
        <authorList>
            <person name="Sugita-Konishi S."/>
            <person name="Sato K."/>
            <person name="Mori E."/>
            <person name="Abe Y."/>
            <person name="Kisaki G."/>
            <person name="Hamano K."/>
            <person name="Suezawa K."/>
            <person name="Otani M."/>
            <person name="Fukuda T."/>
            <person name="Manabe T."/>
            <person name="Gomi K."/>
            <person name="Tabuchi M."/>
            <person name="Akimitsu K."/>
            <person name="Kataoka I."/>
        </authorList>
    </citation>
    <scope>NUCLEOTIDE SEQUENCE [LARGE SCALE GENOMIC DNA]</scope>
    <source>
        <strain evidence="4">cv. Fuchu</strain>
    </source>
</reference>
<dbReference type="Pfam" id="PF03195">
    <property type="entry name" value="LOB"/>
    <property type="match status" value="1"/>
</dbReference>
<dbReference type="Proteomes" id="UP000585474">
    <property type="component" value="Unassembled WGS sequence"/>
</dbReference>
<organism evidence="3 4">
    <name type="scientific">Actinidia rufa</name>
    <dbReference type="NCBI Taxonomy" id="165716"/>
    <lineage>
        <taxon>Eukaryota</taxon>
        <taxon>Viridiplantae</taxon>
        <taxon>Streptophyta</taxon>
        <taxon>Embryophyta</taxon>
        <taxon>Tracheophyta</taxon>
        <taxon>Spermatophyta</taxon>
        <taxon>Magnoliopsida</taxon>
        <taxon>eudicotyledons</taxon>
        <taxon>Gunneridae</taxon>
        <taxon>Pentapetalae</taxon>
        <taxon>asterids</taxon>
        <taxon>Ericales</taxon>
        <taxon>Actinidiaceae</taxon>
        <taxon>Actinidia</taxon>
    </lineage>
</organism>
<sequence length="276" mass="31575">MSNSRANGTPQACAACKYQRRKCAPDCLLAPYFPHDRPRQFLNAHKLFGVSNITKLIRNLDQPEKDQAVRTIIFQSDVRANDPVGGCYRIISELQQQIEYYKAELGLVLQQLAVCRASHQFQISLAYGQEDFSTLNCESVVNPTSYDRIQETHEEEYFLHDNNNVLPLQDIVAWAMQDTASSSLHDKKTFVNECNDVKPTIHEIGDEKLELKFDHEEETIQHSDEAIPKDKGILKDEIATFISKDVNEKTTMPSIEESHQDHHDLKTILPFKNCNN</sequence>
<evidence type="ECO:0000313" key="3">
    <source>
        <dbReference type="EMBL" id="GFZ11746.1"/>
    </source>
</evidence>